<dbReference type="InterPro" id="IPR039421">
    <property type="entry name" value="Type_1_exporter"/>
</dbReference>
<evidence type="ECO:0000256" key="9">
    <source>
        <dbReference type="ARBA" id="ARBA00022967"/>
    </source>
</evidence>
<dbReference type="EC" id="7.6.2.2" evidence="3"/>
<dbReference type="AlphaFoldDB" id="A0A0N5AV15"/>
<evidence type="ECO:0000256" key="12">
    <source>
        <dbReference type="ARBA" id="ARBA00023180"/>
    </source>
</evidence>
<dbReference type="FunFam" id="1.20.1560.10:FF:000018">
    <property type="entry name" value="ATP-binding cassette subfamily B member 11"/>
    <property type="match status" value="1"/>
</dbReference>
<dbReference type="PROSITE" id="PS00211">
    <property type="entry name" value="ABC_TRANSPORTER_1"/>
    <property type="match status" value="1"/>
</dbReference>
<feature type="transmembrane region" description="Helical" evidence="14">
    <location>
        <begin position="705"/>
        <end position="727"/>
    </location>
</feature>
<evidence type="ECO:0000256" key="3">
    <source>
        <dbReference type="ARBA" id="ARBA00012191"/>
    </source>
</evidence>
<dbReference type="CDD" id="cd18578">
    <property type="entry name" value="ABC_6TM_Pgp_ABCB1_D2_like"/>
    <property type="match status" value="1"/>
</dbReference>
<comment type="subcellular location">
    <subcellularLocation>
        <location evidence="1">Membrane</location>
        <topology evidence="1">Multi-pass membrane protein</topology>
    </subcellularLocation>
</comment>
<keyword evidence="11 14" id="KW-0472">Membrane</keyword>
<dbReference type="SUPFAM" id="SSF52540">
    <property type="entry name" value="P-loop containing nucleoside triphosphate hydrolases"/>
    <property type="match status" value="2"/>
</dbReference>
<organism evidence="17 18">
    <name type="scientific">Syphacia muris</name>
    <dbReference type="NCBI Taxonomy" id="451379"/>
    <lineage>
        <taxon>Eukaryota</taxon>
        <taxon>Metazoa</taxon>
        <taxon>Ecdysozoa</taxon>
        <taxon>Nematoda</taxon>
        <taxon>Chromadorea</taxon>
        <taxon>Rhabditida</taxon>
        <taxon>Spirurina</taxon>
        <taxon>Oxyuridomorpha</taxon>
        <taxon>Oxyuroidea</taxon>
        <taxon>Oxyuridae</taxon>
        <taxon>Syphacia</taxon>
    </lineage>
</organism>
<dbReference type="InterPro" id="IPR003593">
    <property type="entry name" value="AAA+_ATPase"/>
</dbReference>
<dbReference type="SUPFAM" id="SSF90123">
    <property type="entry name" value="ABC transporter transmembrane region"/>
    <property type="match status" value="2"/>
</dbReference>
<evidence type="ECO:0000256" key="1">
    <source>
        <dbReference type="ARBA" id="ARBA00004141"/>
    </source>
</evidence>
<dbReference type="Pfam" id="PF00664">
    <property type="entry name" value="ABC_membrane"/>
    <property type="match status" value="2"/>
</dbReference>
<evidence type="ECO:0000313" key="17">
    <source>
        <dbReference type="Proteomes" id="UP000046393"/>
    </source>
</evidence>
<accession>A0A0N5AV15</accession>
<keyword evidence="6" id="KW-0677">Repeat</keyword>
<keyword evidence="4" id="KW-0813">Transport</keyword>
<feature type="transmembrane region" description="Helical" evidence="14">
    <location>
        <begin position="739"/>
        <end position="764"/>
    </location>
</feature>
<evidence type="ECO:0000256" key="4">
    <source>
        <dbReference type="ARBA" id="ARBA00022448"/>
    </source>
</evidence>
<dbReference type="Pfam" id="PF00005">
    <property type="entry name" value="ABC_tran"/>
    <property type="match status" value="2"/>
</dbReference>
<dbReference type="GO" id="GO:0016887">
    <property type="term" value="F:ATP hydrolysis activity"/>
    <property type="evidence" value="ECO:0007669"/>
    <property type="project" value="InterPro"/>
</dbReference>
<dbReference type="Gene3D" id="3.40.50.300">
    <property type="entry name" value="P-loop containing nucleotide triphosphate hydrolases"/>
    <property type="match status" value="2"/>
</dbReference>
<dbReference type="InterPro" id="IPR011527">
    <property type="entry name" value="ABC1_TM_dom"/>
</dbReference>
<dbReference type="PANTHER" id="PTHR24222">
    <property type="entry name" value="ABC TRANSPORTER B FAMILY"/>
    <property type="match status" value="1"/>
</dbReference>
<keyword evidence="17" id="KW-1185">Reference proteome</keyword>
<feature type="transmembrane region" description="Helical" evidence="14">
    <location>
        <begin position="200"/>
        <end position="221"/>
    </location>
</feature>
<evidence type="ECO:0000259" key="16">
    <source>
        <dbReference type="PROSITE" id="PS50929"/>
    </source>
</evidence>
<keyword evidence="7" id="KW-0547">Nucleotide-binding</keyword>
<feature type="transmembrane region" description="Helical" evidence="14">
    <location>
        <begin position="102"/>
        <end position="123"/>
    </location>
</feature>
<dbReference type="Proteomes" id="UP000046393">
    <property type="component" value="Unplaced"/>
</dbReference>
<dbReference type="FunFam" id="3.40.50.300:FF:000916">
    <property type="entry name" value="ABC transporter B family member 9"/>
    <property type="match status" value="1"/>
</dbReference>
<dbReference type="InterPro" id="IPR036640">
    <property type="entry name" value="ABC1_TM_sf"/>
</dbReference>
<dbReference type="PROSITE" id="PS50929">
    <property type="entry name" value="ABC_TM1F"/>
    <property type="match status" value="2"/>
</dbReference>
<dbReference type="GO" id="GO:0008559">
    <property type="term" value="F:ABC-type xenobiotic transporter activity"/>
    <property type="evidence" value="ECO:0007669"/>
    <property type="project" value="UniProtKB-EC"/>
</dbReference>
<feature type="transmembrane region" description="Helical" evidence="14">
    <location>
        <begin position="277"/>
        <end position="300"/>
    </location>
</feature>
<evidence type="ECO:0000256" key="8">
    <source>
        <dbReference type="ARBA" id="ARBA00022840"/>
    </source>
</evidence>
<comment type="catalytic activity">
    <reaction evidence="13">
        <text>ATP + H2O + xenobioticSide 1 = ADP + phosphate + xenobioticSide 2.</text>
        <dbReference type="EC" id="7.6.2.2"/>
    </reaction>
</comment>
<sequence length="1262" mass="139952">MLFSKKRKKAENEEKQPEEKAVRASIFDLLRYSSSFDRVLYVIGSIVSVATGCGFPLMSIIIGDMTTTIVNAQTYYDTKNETVADYNWDRFHDDMMTFCLDFVYLGIGMFVAATAQVLTYLVASENTNDRIRRQFFKAVLRQDIEWYDKNQSGTLTTKLFDNLERIKEGTGDKIALLIQFTSQFFAGLVIALTYDWRLTLIMMSLSPFMILCGIFIANVMAKTTADESKNYAVAGAIAEEVLTSIRTVLSFNAQEYEYQRYSNALKKSMKDGIFKQVFVGLGTGFTLLIIFCSYALAFWIGTNYVANGSIESGTLLTVFFGVMMGSMALGNAGSQFAVIGAALGAAGTMFEIINRKPEIDVFDEDGEKPQNTAGKIEFKNVMFSYPTRPEIQVLKGVSFTANPGETVAIVGSSGCGKSTTVSLLLRYYNPGSGEISIDGRNIKNINIHHLRNMIGIVSQEPILFNTTIEDNIGIGIDSISKERIIAASRNANAENFISSLPEKYKTLVGDRGTQLSGGQKQRTAIARVLVRNPKILLLDEATSALDAESESIVQQALERAAEGRTTIIIAHRLSTIKNADKIIVMKEGNIVEMGKHSDLLARKGFYYELVQAQVFTDIDDPNVIKEKPENEKQFRRESTVRSRRSRLSSIASAASFGNTVDNANLGPPEQADVKKETERLKKEIDEEGATQSNLFAIMRYARPELLFIFVALLASIIRGCIFPIFSLVDTDEMKRKGHFWALMFLVLGGVMFVSIFMQVFLLGISSERLCRRLRLLLFRRVMSMHIGYFDMPKHSSGKISTRLATDVPNVKTAVDFRLGDVLSGAVALAFGIGIAFYYSWALALLVIAIFPLCGVGQALQQKYMQSRHGKDAKDLENSGKIALEAIESIRTVHALNLHERFDRLFCHYLDGPHKTATQRAIIQASKIFCACAYRFGLFLVVNGSLAPINVMRVITAIAMSATSIGYASAYFPEYTKAKLAAGIIFKMLQTKSEIDNFSNDGRNTRIDGNISFNKLKFAYPERPTVQILNDLNLEVGVGKTLAIVGPSGCGKSTVISLLERFYDPQKGSVIVDGENIQEINLRHLRSQIALVSQEPVLFDCSIKDNIVYGMEPGFVNDQQIFEVAKQANIHKFISSLPCGYDTKVGDKGTQLSGGQKQRIAIARALIRNPKILLLDEATSALDTESEQIVQEALDRAREGRTCIIIAHRLSTVVNVDCIAVIKNGVVQEKGTHAELIEKKGIYYNLTLKQNLKTSDDNKTSEL</sequence>
<feature type="domain" description="ABC transporter" evidence="15">
    <location>
        <begin position="1010"/>
        <end position="1248"/>
    </location>
</feature>
<reference evidence="18" key="1">
    <citation type="submission" date="2017-02" db="UniProtKB">
        <authorList>
            <consortium name="WormBaseParasite"/>
        </authorList>
    </citation>
    <scope>IDENTIFICATION</scope>
</reference>
<feature type="transmembrane region" description="Helical" evidence="14">
    <location>
        <begin position="320"/>
        <end position="346"/>
    </location>
</feature>
<name>A0A0N5AV15_9BILA</name>
<keyword evidence="8" id="KW-0067">ATP-binding</keyword>
<feature type="domain" description="ABC transmembrane type-1" evidence="16">
    <location>
        <begin position="707"/>
        <end position="976"/>
    </location>
</feature>
<feature type="transmembrane region" description="Helical" evidence="14">
    <location>
        <begin position="826"/>
        <end position="852"/>
    </location>
</feature>
<dbReference type="WBParaSite" id="SMUV_0000871801-mRNA-1">
    <property type="protein sequence ID" value="SMUV_0000871801-mRNA-1"/>
    <property type="gene ID" value="SMUV_0000871801"/>
</dbReference>
<keyword evidence="12" id="KW-0325">Glycoprotein</keyword>
<evidence type="ECO:0000256" key="2">
    <source>
        <dbReference type="ARBA" id="ARBA00007577"/>
    </source>
</evidence>
<comment type="similarity">
    <text evidence="2">Belongs to the ABC transporter superfamily. ABCB family. Multidrug resistance exporter (TC 3.A.1.201) subfamily.</text>
</comment>
<feature type="domain" description="ABC transporter" evidence="15">
    <location>
        <begin position="376"/>
        <end position="612"/>
    </location>
</feature>
<protein>
    <recommendedName>
        <fullName evidence="3">ABC-type xenobiotic transporter</fullName>
        <ecNumber evidence="3">7.6.2.2</ecNumber>
    </recommendedName>
</protein>
<dbReference type="InterPro" id="IPR017871">
    <property type="entry name" value="ABC_transporter-like_CS"/>
</dbReference>
<feature type="domain" description="ABC transmembrane type-1" evidence="16">
    <location>
        <begin position="42"/>
        <end position="341"/>
    </location>
</feature>
<dbReference type="PROSITE" id="PS50893">
    <property type="entry name" value="ABC_TRANSPORTER_2"/>
    <property type="match status" value="2"/>
</dbReference>
<dbReference type="InterPro" id="IPR027417">
    <property type="entry name" value="P-loop_NTPase"/>
</dbReference>
<keyword evidence="9" id="KW-1278">Translocase</keyword>
<dbReference type="FunFam" id="3.40.50.300:FF:000479">
    <property type="entry name" value="Multidrug resistance protein 1A"/>
    <property type="match status" value="1"/>
</dbReference>
<dbReference type="STRING" id="451379.A0A0N5AV15"/>
<dbReference type="InterPro" id="IPR003439">
    <property type="entry name" value="ABC_transporter-like_ATP-bd"/>
</dbReference>
<keyword evidence="5 14" id="KW-0812">Transmembrane</keyword>
<evidence type="ECO:0000256" key="11">
    <source>
        <dbReference type="ARBA" id="ARBA00023136"/>
    </source>
</evidence>
<evidence type="ECO:0000256" key="6">
    <source>
        <dbReference type="ARBA" id="ARBA00022737"/>
    </source>
</evidence>
<dbReference type="SMART" id="SM00382">
    <property type="entry name" value="AAA"/>
    <property type="match status" value="2"/>
</dbReference>
<dbReference type="GO" id="GO:0005524">
    <property type="term" value="F:ATP binding"/>
    <property type="evidence" value="ECO:0007669"/>
    <property type="project" value="UniProtKB-KW"/>
</dbReference>
<dbReference type="CDD" id="cd18577">
    <property type="entry name" value="ABC_6TM_Pgp_ABCB1_D1_like"/>
    <property type="match status" value="1"/>
</dbReference>
<feature type="transmembrane region" description="Helical" evidence="14">
    <location>
        <begin position="39"/>
        <end position="62"/>
    </location>
</feature>
<dbReference type="CDD" id="cd03249">
    <property type="entry name" value="ABC_MTABC3_MDL1_MDL2"/>
    <property type="match status" value="2"/>
</dbReference>
<evidence type="ECO:0000256" key="10">
    <source>
        <dbReference type="ARBA" id="ARBA00022989"/>
    </source>
</evidence>
<dbReference type="Gene3D" id="1.20.1560.10">
    <property type="entry name" value="ABC transporter type 1, transmembrane domain"/>
    <property type="match status" value="1"/>
</dbReference>
<evidence type="ECO:0000256" key="13">
    <source>
        <dbReference type="ARBA" id="ARBA00034018"/>
    </source>
</evidence>
<evidence type="ECO:0000256" key="14">
    <source>
        <dbReference type="SAM" id="Phobius"/>
    </source>
</evidence>
<dbReference type="GO" id="GO:0005886">
    <property type="term" value="C:plasma membrane"/>
    <property type="evidence" value="ECO:0007669"/>
    <property type="project" value="TreeGrafter"/>
</dbReference>
<evidence type="ECO:0000259" key="15">
    <source>
        <dbReference type="PROSITE" id="PS50893"/>
    </source>
</evidence>
<evidence type="ECO:0000313" key="18">
    <source>
        <dbReference type="WBParaSite" id="SMUV_0000871801-mRNA-1"/>
    </source>
</evidence>
<evidence type="ECO:0000256" key="5">
    <source>
        <dbReference type="ARBA" id="ARBA00022692"/>
    </source>
</evidence>
<evidence type="ECO:0000256" key="7">
    <source>
        <dbReference type="ARBA" id="ARBA00022741"/>
    </source>
</evidence>
<proteinExistence type="inferred from homology"/>
<keyword evidence="10 14" id="KW-1133">Transmembrane helix</keyword>
<feature type="transmembrane region" description="Helical" evidence="14">
    <location>
        <begin position="174"/>
        <end position="194"/>
    </location>
</feature>
<dbReference type="PANTHER" id="PTHR24222:SF76">
    <property type="entry name" value="MYCOBACTIN IMPORT ATP-BINDING_PERMEASE PROTEIN IRTB"/>
    <property type="match status" value="1"/>
</dbReference>